<dbReference type="Proteomes" id="UP001057402">
    <property type="component" value="Chromosome 2"/>
</dbReference>
<evidence type="ECO:0000313" key="2">
    <source>
        <dbReference type="Proteomes" id="UP001057402"/>
    </source>
</evidence>
<gene>
    <name evidence="1" type="ORF">MLD38_004898</name>
</gene>
<reference evidence="2" key="1">
    <citation type="journal article" date="2023" name="Front. Plant Sci.">
        <title>Chromosomal-level genome assembly of Melastoma candidum provides insights into trichome evolution.</title>
        <authorList>
            <person name="Zhong Y."/>
            <person name="Wu W."/>
            <person name="Sun C."/>
            <person name="Zou P."/>
            <person name="Liu Y."/>
            <person name="Dai S."/>
            <person name="Zhou R."/>
        </authorList>
    </citation>
    <scope>NUCLEOTIDE SEQUENCE [LARGE SCALE GENOMIC DNA]</scope>
</reference>
<protein>
    <submittedName>
        <fullName evidence="1">Uncharacterized protein</fullName>
    </submittedName>
</protein>
<dbReference type="EMBL" id="CM042881">
    <property type="protein sequence ID" value="KAI4387034.1"/>
    <property type="molecule type" value="Genomic_DNA"/>
</dbReference>
<evidence type="ECO:0000313" key="1">
    <source>
        <dbReference type="EMBL" id="KAI4387034.1"/>
    </source>
</evidence>
<comment type="caution">
    <text evidence="1">The sequence shown here is derived from an EMBL/GenBank/DDBJ whole genome shotgun (WGS) entry which is preliminary data.</text>
</comment>
<name>A0ACB9SB34_9MYRT</name>
<keyword evidence="2" id="KW-1185">Reference proteome</keyword>
<organism evidence="1 2">
    <name type="scientific">Melastoma candidum</name>
    <dbReference type="NCBI Taxonomy" id="119954"/>
    <lineage>
        <taxon>Eukaryota</taxon>
        <taxon>Viridiplantae</taxon>
        <taxon>Streptophyta</taxon>
        <taxon>Embryophyta</taxon>
        <taxon>Tracheophyta</taxon>
        <taxon>Spermatophyta</taxon>
        <taxon>Magnoliopsida</taxon>
        <taxon>eudicotyledons</taxon>
        <taxon>Gunneridae</taxon>
        <taxon>Pentapetalae</taxon>
        <taxon>rosids</taxon>
        <taxon>malvids</taxon>
        <taxon>Myrtales</taxon>
        <taxon>Melastomataceae</taxon>
        <taxon>Melastomatoideae</taxon>
        <taxon>Melastomateae</taxon>
        <taxon>Melastoma</taxon>
    </lineage>
</organism>
<sequence>MSSPRFPRGSSSQLLCICLLRHRIDGRSSSSWRRDTPSGRSSTLIKIKLWNSRLDVALFPWVLLRGFRSLLLMNREFSAVFHRADPFSSWMSRAYEG</sequence>
<proteinExistence type="predicted"/>
<accession>A0ACB9SB34</accession>